<dbReference type="CDD" id="cd18032">
    <property type="entry name" value="DEXHc_RE_I_III_res"/>
    <property type="match status" value="1"/>
</dbReference>
<dbReference type="InterPro" id="IPR027417">
    <property type="entry name" value="P-loop_NTPase"/>
</dbReference>
<keyword evidence="1" id="KW-0175">Coiled coil</keyword>
<dbReference type="Proteomes" id="UP000036873">
    <property type="component" value="Unassembled WGS sequence"/>
</dbReference>
<feature type="domain" description="Helicase C-terminal" evidence="3">
    <location>
        <begin position="674"/>
        <end position="834"/>
    </location>
</feature>
<dbReference type="EMBL" id="LGYO01000047">
    <property type="protein sequence ID" value="KNZ40652.1"/>
    <property type="molecule type" value="Genomic_DNA"/>
</dbReference>
<dbReference type="CDD" id="cd18799">
    <property type="entry name" value="SF2_C_EcoAI-like"/>
    <property type="match status" value="1"/>
</dbReference>
<dbReference type="OrthoDB" id="9758243at2"/>
<dbReference type="STRING" id="52689.AKG39_16415"/>
<dbReference type="InterPro" id="IPR014001">
    <property type="entry name" value="Helicase_ATP-bd"/>
</dbReference>
<sequence length="1112" mass="125293">MKSNYEFLSGHFPELALMGSLAEDYLYTDGNSCIIKLGLFGETIVNFMMELDNVPPPLVENTHANRIKTLKKEGLIAPEIDDIFYALRQARNKAVHQGYASYDDAVILLEMAYNLGVWFMQVYGDFAYEPDPNGFVLKKQQPLDGTDLYTKKTKAQIKQQEKQEAAEKEKLTQQLAEKEAIIAALQQNVVRHFAITPATIQQRAKQAKTAADSLNLSEAETRYLIDAQLNKVGWEADTVNLCYARGTRPQKGRDLAIAEWPTDSTVSKNGYADYALFVGLRLVGIIEAKRLAIDISAVIDNQCKSYSQAIKDGDAAYVIDNWNGYKAPFLFATNGRKYLKQLETKSGIWFRDARKESNIPRALQGWMSPIGLLELLEKDIAVANHALTALPYDLLSDKDGLNLRAYQIGAIVAAETAIIDGRETVLLSMATGTGKTRTILGLIYRFLKTGRFKRILFLVDRSALGEQAQDVFKEVKLEELMTLDAIYNIKNLDDKDIDKETKIHVATVQSLVKRIIYNEADTMPAVTDYDLIVIDEAHRGYILDKELSEDEMLYRNQDDFISKYRTVIEYFDAVKIAMTATPALHTSQIFGKPVFNYTYREAVIEGFLVDHDAPHTIITKLSQEGIIYEKGETVAIYDPVTNEIINSDELEDELKFDVEQFNRKVITENFNRTVLTEIAKDLDPDADGKTLIFAVDDNHADLIVKILKEHYEPMGVDNDAIMKITGSVGGGNKKKVMEAIKHYKNEKFPNIAVTVDLLTTGIDVPEITTLVFMRRVKSRILFEQMMGRATRLCPEIGKTHFEIYDPIGVYESLAPVNTMKPVVANPSTSFDDLLAGLTALNSEKQIKNQIDMIIAKVQRAKRSLDEASLAHFSDLTDGQTPTAFIDMLRDMSVSDAKTHLLNNARIFEPLKNGSANPRNAVVVSDKPDALVSHTRGYGEGKKPADYLEEFKTFITDNLNKILALNIVCTRPNEMTRESLKSLKLELDRNLFTEQLLNSAWKELTNEDITADIISLIRQQAIGSPRISHEQRINNAVSRLKKQHKFTKMQLNWIDRIEKNLLLETILERNTFDSGSFRTSGGYDKINKVFGNQLNDIITELNDYLYDDGGNAA</sequence>
<dbReference type="GO" id="GO:0006304">
    <property type="term" value="P:DNA modification"/>
    <property type="evidence" value="ECO:0007669"/>
    <property type="project" value="InterPro"/>
</dbReference>
<evidence type="ECO:0000313" key="5">
    <source>
        <dbReference type="Proteomes" id="UP000036873"/>
    </source>
</evidence>
<dbReference type="AlphaFoldDB" id="A0A0L6TX46"/>
<dbReference type="NCBIfam" id="NF008521">
    <property type="entry name" value="PRK11448.1"/>
    <property type="match status" value="1"/>
</dbReference>
<dbReference type="RefSeq" id="WP_050741492.1">
    <property type="nucleotide sequence ID" value="NZ_LGYO01000047.1"/>
</dbReference>
<dbReference type="SUPFAM" id="SSF52540">
    <property type="entry name" value="P-loop containing nucleoside triphosphate hydrolases"/>
    <property type="match status" value="1"/>
</dbReference>
<dbReference type="Pfam" id="PF04851">
    <property type="entry name" value="ResIII"/>
    <property type="match status" value="1"/>
</dbReference>
<keyword evidence="5" id="KW-1185">Reference proteome</keyword>
<organism evidence="4 5">
    <name type="scientific">Acetobacterium bakii</name>
    <dbReference type="NCBI Taxonomy" id="52689"/>
    <lineage>
        <taxon>Bacteria</taxon>
        <taxon>Bacillati</taxon>
        <taxon>Bacillota</taxon>
        <taxon>Clostridia</taxon>
        <taxon>Eubacteriales</taxon>
        <taxon>Eubacteriaceae</taxon>
        <taxon>Acetobacterium</taxon>
    </lineage>
</organism>
<reference evidence="5" key="1">
    <citation type="submission" date="2015-07" db="EMBL/GenBank/DDBJ databases">
        <title>Draft genome sequence of Acetobacterium bakii DSM 8293, a potential psychrophilic chemical producer through syngas fermentation.</title>
        <authorList>
            <person name="Song Y."/>
            <person name="Hwang S."/>
            <person name="Cho B.-K."/>
        </authorList>
    </citation>
    <scope>NUCLEOTIDE SEQUENCE [LARGE SCALE GENOMIC DNA]</scope>
    <source>
        <strain evidence="5">DSM 8239</strain>
    </source>
</reference>
<proteinExistence type="predicted"/>
<dbReference type="GO" id="GO:0005524">
    <property type="term" value="F:ATP binding"/>
    <property type="evidence" value="ECO:0007669"/>
    <property type="project" value="InterPro"/>
</dbReference>
<dbReference type="PANTHER" id="PTHR47396">
    <property type="entry name" value="TYPE I RESTRICTION ENZYME ECOKI R PROTEIN"/>
    <property type="match status" value="1"/>
</dbReference>
<dbReference type="InterPro" id="IPR050742">
    <property type="entry name" value="Helicase_Restrict-Modif_Enz"/>
</dbReference>
<accession>A0A0L6TX46</accession>
<feature type="coiled-coil region" evidence="1">
    <location>
        <begin position="150"/>
        <end position="188"/>
    </location>
</feature>
<dbReference type="Pfam" id="PF08463">
    <property type="entry name" value="EcoEI_R_C"/>
    <property type="match status" value="1"/>
</dbReference>
<dbReference type="GO" id="GO:0009035">
    <property type="term" value="F:type I site-specific deoxyribonuclease activity"/>
    <property type="evidence" value="ECO:0007669"/>
    <property type="project" value="UniProtKB-EC"/>
</dbReference>
<dbReference type="REBASE" id="129535">
    <property type="entry name" value="Aba8239ORF16410P"/>
</dbReference>
<evidence type="ECO:0000256" key="1">
    <source>
        <dbReference type="SAM" id="Coils"/>
    </source>
</evidence>
<dbReference type="GO" id="GO:0003677">
    <property type="term" value="F:DNA binding"/>
    <property type="evidence" value="ECO:0007669"/>
    <property type="project" value="InterPro"/>
</dbReference>
<dbReference type="Pfam" id="PF00271">
    <property type="entry name" value="Helicase_C"/>
    <property type="match status" value="1"/>
</dbReference>
<dbReference type="SMART" id="SM00487">
    <property type="entry name" value="DEXDc"/>
    <property type="match status" value="1"/>
</dbReference>
<dbReference type="SMART" id="SM00490">
    <property type="entry name" value="HELICc"/>
    <property type="match status" value="1"/>
</dbReference>
<dbReference type="PATRIC" id="fig|52689.4.peg.2818"/>
<protein>
    <submittedName>
        <fullName evidence="4">Type I restriction enzyme EcoKI subunit R</fullName>
        <ecNumber evidence="4">3.1.21.3</ecNumber>
    </submittedName>
</protein>
<dbReference type="InterPro" id="IPR013670">
    <property type="entry name" value="EcoEI_R_C_dom"/>
</dbReference>
<evidence type="ECO:0000313" key="4">
    <source>
        <dbReference type="EMBL" id="KNZ40652.1"/>
    </source>
</evidence>
<evidence type="ECO:0000259" key="3">
    <source>
        <dbReference type="PROSITE" id="PS51194"/>
    </source>
</evidence>
<keyword evidence="4" id="KW-0378">Hydrolase</keyword>
<evidence type="ECO:0000259" key="2">
    <source>
        <dbReference type="PROSITE" id="PS51192"/>
    </source>
</evidence>
<dbReference type="PROSITE" id="PS51194">
    <property type="entry name" value="HELICASE_CTER"/>
    <property type="match status" value="1"/>
</dbReference>
<dbReference type="Gene3D" id="3.40.50.300">
    <property type="entry name" value="P-loop containing nucleotide triphosphate hydrolases"/>
    <property type="match status" value="2"/>
</dbReference>
<dbReference type="InterPro" id="IPR006935">
    <property type="entry name" value="Helicase/UvrB_N"/>
</dbReference>
<dbReference type="GO" id="GO:0005829">
    <property type="term" value="C:cytosol"/>
    <property type="evidence" value="ECO:0007669"/>
    <property type="project" value="TreeGrafter"/>
</dbReference>
<dbReference type="PROSITE" id="PS51192">
    <property type="entry name" value="HELICASE_ATP_BIND_1"/>
    <property type="match status" value="1"/>
</dbReference>
<gene>
    <name evidence="4" type="primary">hsdR</name>
    <name evidence="4" type="ORF">AKG39_16415</name>
</gene>
<dbReference type="PANTHER" id="PTHR47396:SF1">
    <property type="entry name" value="ATP-DEPENDENT HELICASE IRC3-RELATED"/>
    <property type="match status" value="1"/>
</dbReference>
<feature type="domain" description="Helicase ATP-binding" evidence="2">
    <location>
        <begin position="416"/>
        <end position="600"/>
    </location>
</feature>
<dbReference type="InterPro" id="IPR001650">
    <property type="entry name" value="Helicase_C-like"/>
</dbReference>
<comment type="caution">
    <text evidence="4">The sequence shown here is derived from an EMBL/GenBank/DDBJ whole genome shotgun (WGS) entry which is preliminary data.</text>
</comment>
<name>A0A0L6TX46_9FIRM</name>
<dbReference type="EC" id="3.1.21.3" evidence="4"/>